<protein>
    <recommendedName>
        <fullName evidence="3">PD-(D/E)XK nuclease superfamily protein</fullName>
    </recommendedName>
</protein>
<dbReference type="EMBL" id="CP117880">
    <property type="protein sequence ID" value="WDF68703.1"/>
    <property type="molecule type" value="Genomic_DNA"/>
</dbReference>
<reference evidence="1 2" key="1">
    <citation type="submission" date="2023-02" db="EMBL/GenBank/DDBJ databases">
        <title>Genome sequence of Sphingobacterium sp. KACC 22765.</title>
        <authorList>
            <person name="Kim S."/>
            <person name="Heo J."/>
            <person name="Kwon S.-W."/>
        </authorList>
    </citation>
    <scope>NUCLEOTIDE SEQUENCE [LARGE SCALE GENOMIC DNA]</scope>
    <source>
        <strain evidence="1 2">KACC 22765</strain>
    </source>
</reference>
<proteinExistence type="predicted"/>
<sequence length="367" mass="43046">MTKTMQPLRRPNIFKISNKELSQDAFITWLLQWANPACNELDSLLHQCGKDFLALVIQCAPEKLELIKHVKAGRQWEHIDVWAEISFTDGTQTFLIIEDKVFGNQHSNQLERYKKKAHDYCCKNGFELACAYFKVGNEPLREVEYIMEIGFKIINRMQIKSCLQPYRDAEHSILTDYVEYINELEDEYLEFEILPPKDWVKLAWVGFYQFVESNLKIVTWHRVNNPSGGFWNLCLTWEYWNDSIPVYMQIEQSRLCYKIALGENETGLNQSATDINSIQDYVFNSLMSYAKSQGETSIRRPNQLVHRGSYRTLAVIDLENWCGDPCKLIDKQVVLANLSNIIAFYRNFMDYINRVSFEAAEIRIKEH</sequence>
<organism evidence="1 2">
    <name type="scientific">Sphingobacterium oryzagri</name>
    <dbReference type="NCBI Taxonomy" id="3025669"/>
    <lineage>
        <taxon>Bacteria</taxon>
        <taxon>Pseudomonadati</taxon>
        <taxon>Bacteroidota</taxon>
        <taxon>Sphingobacteriia</taxon>
        <taxon>Sphingobacteriales</taxon>
        <taxon>Sphingobacteriaceae</taxon>
        <taxon>Sphingobacterium</taxon>
    </lineage>
</organism>
<name>A0ABY7WGF3_9SPHI</name>
<gene>
    <name evidence="1" type="ORF">PQ465_20705</name>
</gene>
<dbReference type="RefSeq" id="WP_274267434.1">
    <property type="nucleotide sequence ID" value="NZ_CP117880.1"/>
</dbReference>
<evidence type="ECO:0000313" key="1">
    <source>
        <dbReference type="EMBL" id="WDF68703.1"/>
    </source>
</evidence>
<evidence type="ECO:0008006" key="3">
    <source>
        <dbReference type="Google" id="ProtNLM"/>
    </source>
</evidence>
<accession>A0ABY7WGF3</accession>
<evidence type="ECO:0000313" key="2">
    <source>
        <dbReference type="Proteomes" id="UP001221558"/>
    </source>
</evidence>
<keyword evidence="2" id="KW-1185">Reference proteome</keyword>
<dbReference type="Proteomes" id="UP001221558">
    <property type="component" value="Chromosome"/>
</dbReference>